<sequence>MRRRFWRHSIGIAPQAVFVRLSSQRSANMVQNRVDEIVQAIASETHTPAEAVSRLYEEALAEYSEGARVRDYLTVLVAKRVRETLRNRTH</sequence>
<dbReference type="eggNOG" id="ENOG5030SMS">
    <property type="taxonomic scope" value="Bacteria"/>
</dbReference>
<evidence type="ECO:0008006" key="3">
    <source>
        <dbReference type="Google" id="ProtNLM"/>
    </source>
</evidence>
<dbReference type="PATRIC" id="fig|243160.12.peg.1165"/>
<gene>
    <name evidence="1" type="ordered locus">BMA1133</name>
</gene>
<dbReference type="KEGG" id="bma:BMA1133"/>
<dbReference type="Proteomes" id="UP000006693">
    <property type="component" value="Chromosome 1"/>
</dbReference>
<dbReference type="EMBL" id="CP000010">
    <property type="protein sequence ID" value="AAU47412.1"/>
    <property type="molecule type" value="Genomic_DNA"/>
</dbReference>
<organism evidence="1 2">
    <name type="scientific">Burkholderia mallei (strain ATCC 23344)</name>
    <dbReference type="NCBI Taxonomy" id="243160"/>
    <lineage>
        <taxon>Bacteria</taxon>
        <taxon>Pseudomonadati</taxon>
        <taxon>Pseudomonadota</taxon>
        <taxon>Betaproteobacteria</taxon>
        <taxon>Burkholderiales</taxon>
        <taxon>Burkholderiaceae</taxon>
        <taxon>Burkholderia</taxon>
        <taxon>pseudomallei group</taxon>
    </lineage>
</organism>
<evidence type="ECO:0000313" key="1">
    <source>
        <dbReference type="EMBL" id="AAU47412.1"/>
    </source>
</evidence>
<dbReference type="InterPro" id="IPR021945">
    <property type="entry name" value="DUF3562"/>
</dbReference>
<dbReference type="HOGENOM" id="CLU_187687_1_0_4"/>
<dbReference type="Pfam" id="PF12085">
    <property type="entry name" value="DUF3562"/>
    <property type="match status" value="1"/>
</dbReference>
<name>A0A0H2WEV5_BURMA</name>
<dbReference type="AlphaFoldDB" id="A0A0H2WEV5"/>
<accession>A0A0H2WEV5</accession>
<protein>
    <recommendedName>
        <fullName evidence="3">DUF3562 domain-containing protein</fullName>
    </recommendedName>
</protein>
<evidence type="ECO:0000313" key="2">
    <source>
        <dbReference type="Proteomes" id="UP000006693"/>
    </source>
</evidence>
<proteinExistence type="predicted"/>
<dbReference type="NCBIfam" id="NF046112">
    <property type="entry name" value="MSMEG_6209_Nter"/>
    <property type="match status" value="1"/>
</dbReference>
<keyword evidence="2" id="KW-1185">Reference proteome</keyword>
<reference evidence="1 2" key="1">
    <citation type="journal article" date="2004" name="Proc. Natl. Acad. Sci. U.S.A.">
        <title>Structural flexibility in the Burkholderia mallei genome.</title>
        <authorList>
            <person name="Nierman W.C."/>
            <person name="DeShazer D."/>
            <person name="Kim H.S."/>
            <person name="Tettelin H."/>
            <person name="Nelson K.E."/>
            <person name="Feldblyum T."/>
            <person name="Ulrich R.L."/>
            <person name="Ronning C.M."/>
            <person name="Brinkac L.M."/>
            <person name="Daugherty S.C."/>
            <person name="Davidsen T.D."/>
            <person name="Deboy R.T."/>
            <person name="Dimitrov G."/>
            <person name="Dodson R.J."/>
            <person name="Durkin A.S."/>
            <person name="Gwinn M.L."/>
            <person name="Haft D.H."/>
            <person name="Khouri H."/>
            <person name="Kolonay J.F."/>
            <person name="Madupu R."/>
            <person name="Mohammoud Y."/>
            <person name="Nelson W.C."/>
            <person name="Radune D."/>
            <person name="Romero C.M."/>
            <person name="Sarria S."/>
            <person name="Selengut J."/>
            <person name="Shamblin C."/>
            <person name="Sullivan S.A."/>
            <person name="White O."/>
            <person name="Yu Y."/>
            <person name="Zafar N."/>
            <person name="Zhou L."/>
            <person name="Fraser C.M."/>
        </authorList>
    </citation>
    <scope>NUCLEOTIDE SEQUENCE [LARGE SCALE GENOMIC DNA]</scope>
    <source>
        <strain evidence="1 2">ATCC 23344</strain>
    </source>
</reference>